<name>K9B951_9STAP</name>
<dbReference type="PANTHER" id="PTHR28259:SF16">
    <property type="entry name" value="FLUORIDE-SPECIFIC ION CHANNEL FLUC 2"/>
    <property type="match status" value="1"/>
</dbReference>
<feature type="transmembrane region" description="Helical" evidence="14">
    <location>
        <begin position="5"/>
        <end position="23"/>
    </location>
</feature>
<keyword evidence="10 14" id="KW-0407">Ion channel</keyword>
<dbReference type="GO" id="GO:0046872">
    <property type="term" value="F:metal ion binding"/>
    <property type="evidence" value="ECO:0007669"/>
    <property type="project" value="UniProtKB-KW"/>
</dbReference>
<evidence type="ECO:0000256" key="5">
    <source>
        <dbReference type="ARBA" id="ARBA00022723"/>
    </source>
</evidence>
<feature type="transmembrane region" description="Helical" evidence="14">
    <location>
        <begin position="29"/>
        <end position="52"/>
    </location>
</feature>
<keyword evidence="2 14" id="KW-0813">Transport</keyword>
<comment type="caution">
    <text evidence="15">The sequence shown here is derived from an EMBL/GenBank/DDBJ whole genome shotgun (WGS) entry which is preliminary data.</text>
</comment>
<dbReference type="NCBIfam" id="NF010797">
    <property type="entry name" value="PRK14201.1"/>
    <property type="match status" value="1"/>
</dbReference>
<feature type="transmembrane region" description="Helical" evidence="14">
    <location>
        <begin position="92"/>
        <end position="111"/>
    </location>
</feature>
<evidence type="ECO:0000256" key="3">
    <source>
        <dbReference type="ARBA" id="ARBA00022475"/>
    </source>
</evidence>
<dbReference type="PANTHER" id="PTHR28259">
    <property type="entry name" value="FLUORIDE EXPORT PROTEIN 1-RELATED"/>
    <property type="match status" value="1"/>
</dbReference>
<feature type="binding site" evidence="14">
    <location>
        <position position="71"/>
    </location>
    <ligand>
        <name>Na(+)</name>
        <dbReference type="ChEBI" id="CHEBI:29101"/>
        <note>structural</note>
    </ligand>
</feature>
<comment type="activity regulation">
    <text evidence="14">Na(+) is not transported, but it plays an essential structural role and its presence is essential for fluoride channel function.</text>
</comment>
<comment type="subcellular location">
    <subcellularLocation>
        <location evidence="1 14">Cell membrane</location>
        <topology evidence="1 14">Multi-pass membrane protein</topology>
    </subcellularLocation>
</comment>
<dbReference type="RefSeq" id="WP_009382031.1">
    <property type="nucleotide sequence ID" value="NZ_AMSQ01000002.1"/>
</dbReference>
<evidence type="ECO:0000256" key="7">
    <source>
        <dbReference type="ARBA" id="ARBA00023053"/>
    </source>
</evidence>
<evidence type="ECO:0000256" key="8">
    <source>
        <dbReference type="ARBA" id="ARBA00023065"/>
    </source>
</evidence>
<dbReference type="GO" id="GO:0062054">
    <property type="term" value="F:fluoride channel activity"/>
    <property type="evidence" value="ECO:0007669"/>
    <property type="project" value="UniProtKB-UniRule"/>
</dbReference>
<keyword evidence="8 14" id="KW-0406">Ion transport</keyword>
<dbReference type="Pfam" id="PF02537">
    <property type="entry name" value="CRCB"/>
    <property type="match status" value="1"/>
</dbReference>
<dbReference type="eggNOG" id="COG0239">
    <property type="taxonomic scope" value="Bacteria"/>
</dbReference>
<proteinExistence type="inferred from homology"/>
<evidence type="ECO:0000313" key="15">
    <source>
        <dbReference type="EMBL" id="EKU50295.1"/>
    </source>
</evidence>
<comment type="catalytic activity">
    <reaction evidence="12">
        <text>fluoride(in) = fluoride(out)</text>
        <dbReference type="Rhea" id="RHEA:76159"/>
        <dbReference type="ChEBI" id="CHEBI:17051"/>
    </reaction>
    <physiologicalReaction direction="left-to-right" evidence="12">
        <dbReference type="Rhea" id="RHEA:76160"/>
    </physiologicalReaction>
</comment>
<dbReference type="EMBL" id="AMSQ01000002">
    <property type="protein sequence ID" value="EKU50295.1"/>
    <property type="molecule type" value="Genomic_DNA"/>
</dbReference>
<feature type="binding site" evidence="14">
    <location>
        <position position="74"/>
    </location>
    <ligand>
        <name>Na(+)</name>
        <dbReference type="ChEBI" id="CHEBI:29101"/>
        <note>structural</note>
    </ligand>
</feature>
<evidence type="ECO:0000256" key="2">
    <source>
        <dbReference type="ARBA" id="ARBA00022448"/>
    </source>
</evidence>
<dbReference type="STRING" id="1229783.C273_01595"/>
<evidence type="ECO:0000256" key="6">
    <source>
        <dbReference type="ARBA" id="ARBA00022989"/>
    </source>
</evidence>
<dbReference type="Proteomes" id="UP000009885">
    <property type="component" value="Unassembled WGS sequence"/>
</dbReference>
<organism evidence="15 16">
    <name type="scientific">Staphylococcus massiliensis S46</name>
    <dbReference type="NCBI Taxonomy" id="1229783"/>
    <lineage>
        <taxon>Bacteria</taxon>
        <taxon>Bacillati</taxon>
        <taxon>Bacillota</taxon>
        <taxon>Bacilli</taxon>
        <taxon>Bacillales</taxon>
        <taxon>Staphylococcaceae</taxon>
        <taxon>Staphylococcus</taxon>
    </lineage>
</organism>
<keyword evidence="9 14" id="KW-0472">Membrane</keyword>
<evidence type="ECO:0000256" key="13">
    <source>
        <dbReference type="ARBA" id="ARBA00049940"/>
    </source>
</evidence>
<accession>K9B951</accession>
<reference evidence="15 16" key="1">
    <citation type="journal article" date="2013" name="Genome Announc.">
        <title>Genome Sequence of Staphylococcus massiliensis Strain S46, Isolated from the Surface of Healthy Human Skin.</title>
        <authorList>
            <person name="Srivastav R."/>
            <person name="Singh A."/>
            <person name="Jangir P.K."/>
            <person name="Kumari C."/>
            <person name="Muduli S."/>
            <person name="Sharma R."/>
        </authorList>
    </citation>
    <scope>NUCLEOTIDE SEQUENCE [LARGE SCALE GENOMIC DNA]</scope>
    <source>
        <strain evidence="15 16">S46</strain>
    </source>
</reference>
<comment type="similarity">
    <text evidence="11 14">Belongs to the fluoride channel Fluc/FEX (TC 1.A.43) family.</text>
</comment>
<dbReference type="PATRIC" id="fig|1229783.3.peg.325"/>
<keyword evidence="3 14" id="KW-1003">Cell membrane</keyword>
<evidence type="ECO:0000256" key="1">
    <source>
        <dbReference type="ARBA" id="ARBA00004651"/>
    </source>
</evidence>
<evidence type="ECO:0000256" key="12">
    <source>
        <dbReference type="ARBA" id="ARBA00035585"/>
    </source>
</evidence>
<evidence type="ECO:0000313" key="16">
    <source>
        <dbReference type="Proteomes" id="UP000009885"/>
    </source>
</evidence>
<gene>
    <name evidence="14" type="primary">fluC</name>
    <name evidence="14" type="synonym">crcB</name>
    <name evidence="15" type="ORF">C273_01595</name>
</gene>
<evidence type="ECO:0000256" key="11">
    <source>
        <dbReference type="ARBA" id="ARBA00035120"/>
    </source>
</evidence>
<dbReference type="GO" id="GO:0140114">
    <property type="term" value="P:cellular detoxification of fluoride"/>
    <property type="evidence" value="ECO:0007669"/>
    <property type="project" value="UniProtKB-UniRule"/>
</dbReference>
<evidence type="ECO:0000256" key="14">
    <source>
        <dbReference type="HAMAP-Rule" id="MF_00454"/>
    </source>
</evidence>
<dbReference type="AlphaFoldDB" id="K9B951"/>
<keyword evidence="7 14" id="KW-0915">Sodium</keyword>
<evidence type="ECO:0000256" key="10">
    <source>
        <dbReference type="ARBA" id="ARBA00023303"/>
    </source>
</evidence>
<dbReference type="OrthoDB" id="9799631at2"/>
<comment type="function">
    <text evidence="13 14">Fluoride-specific ion channel. Important for reducing fluoride concentration in the cell, thus reducing its toxicity.</text>
</comment>
<keyword evidence="16" id="KW-1185">Reference proteome</keyword>
<dbReference type="InterPro" id="IPR003691">
    <property type="entry name" value="FluC"/>
</dbReference>
<dbReference type="HAMAP" id="MF_00454">
    <property type="entry name" value="FluC"/>
    <property type="match status" value="1"/>
</dbReference>
<sequence length="123" mass="13525">MQYVYIFIGGAIGALLRYLLSFLHEPTDLPVGTFIANIIGAFLVGYLSHAAIQLFQDHPNVKKGVTTGFVGALTTFSTFQFEIVQMLNHHQIWLALSYAILSFLAGLTFCMKGFALGGKVKHD</sequence>
<feature type="transmembrane region" description="Helical" evidence="14">
    <location>
        <begin position="64"/>
        <end position="86"/>
    </location>
</feature>
<dbReference type="NCBIfam" id="TIGR00494">
    <property type="entry name" value="crcB"/>
    <property type="match status" value="1"/>
</dbReference>
<keyword evidence="6 14" id="KW-1133">Transmembrane helix</keyword>
<evidence type="ECO:0000256" key="4">
    <source>
        <dbReference type="ARBA" id="ARBA00022692"/>
    </source>
</evidence>
<keyword evidence="5 14" id="KW-0479">Metal-binding</keyword>
<protein>
    <recommendedName>
        <fullName evidence="14">Fluoride-specific ion channel FluC</fullName>
    </recommendedName>
</protein>
<keyword evidence="4 14" id="KW-0812">Transmembrane</keyword>
<evidence type="ECO:0000256" key="9">
    <source>
        <dbReference type="ARBA" id="ARBA00023136"/>
    </source>
</evidence>
<dbReference type="GO" id="GO:0005886">
    <property type="term" value="C:plasma membrane"/>
    <property type="evidence" value="ECO:0007669"/>
    <property type="project" value="UniProtKB-SubCell"/>
</dbReference>